<comment type="cofactor">
    <cofactor evidence="1">
        <name>Zn(2+)</name>
        <dbReference type="ChEBI" id="CHEBI:29105"/>
    </cofactor>
</comment>
<dbReference type="SUPFAM" id="SSF56281">
    <property type="entry name" value="Metallo-hydrolase/oxidoreductase"/>
    <property type="match status" value="1"/>
</dbReference>
<evidence type="ECO:0000256" key="3">
    <source>
        <dbReference type="ARBA" id="ARBA00022801"/>
    </source>
</evidence>
<proteinExistence type="predicted"/>
<evidence type="ECO:0000256" key="4">
    <source>
        <dbReference type="ARBA" id="ARBA00022833"/>
    </source>
</evidence>
<dbReference type="AlphaFoldDB" id="A0A380NGL0"/>
<dbReference type="InterPro" id="IPR051453">
    <property type="entry name" value="MBL_Glyoxalase_II"/>
</dbReference>
<evidence type="ECO:0000256" key="2">
    <source>
        <dbReference type="ARBA" id="ARBA00022723"/>
    </source>
</evidence>
<dbReference type="PANTHER" id="PTHR46233:SF3">
    <property type="entry name" value="HYDROXYACYLGLUTATHIONE HYDROLASE GLOC"/>
    <property type="match status" value="1"/>
</dbReference>
<organism evidence="6 7">
    <name type="scientific">Veillonella criceti</name>
    <dbReference type="NCBI Taxonomy" id="103891"/>
    <lineage>
        <taxon>Bacteria</taxon>
        <taxon>Bacillati</taxon>
        <taxon>Bacillota</taxon>
        <taxon>Negativicutes</taxon>
        <taxon>Veillonellales</taxon>
        <taxon>Veillonellaceae</taxon>
        <taxon>Veillonella</taxon>
    </lineage>
</organism>
<keyword evidence="2" id="KW-0479">Metal-binding</keyword>
<dbReference type="Pfam" id="PF00753">
    <property type="entry name" value="Lactamase_B"/>
    <property type="match status" value="1"/>
</dbReference>
<evidence type="ECO:0000313" key="7">
    <source>
        <dbReference type="Proteomes" id="UP000255367"/>
    </source>
</evidence>
<dbReference type="GO" id="GO:0046872">
    <property type="term" value="F:metal ion binding"/>
    <property type="evidence" value="ECO:0007669"/>
    <property type="project" value="UniProtKB-KW"/>
</dbReference>
<dbReference type="GO" id="GO:0016787">
    <property type="term" value="F:hydrolase activity"/>
    <property type="evidence" value="ECO:0007669"/>
    <property type="project" value="UniProtKB-KW"/>
</dbReference>
<gene>
    <name evidence="6" type="primary">baeB</name>
    <name evidence="6" type="ORF">NCTC12020_00335</name>
</gene>
<dbReference type="InterPro" id="IPR036866">
    <property type="entry name" value="RibonucZ/Hydroxyglut_hydro"/>
</dbReference>
<dbReference type="CDD" id="cd06262">
    <property type="entry name" value="metallo-hydrolase-like_MBL-fold"/>
    <property type="match status" value="1"/>
</dbReference>
<dbReference type="Proteomes" id="UP000255367">
    <property type="component" value="Unassembled WGS sequence"/>
</dbReference>
<keyword evidence="3 6" id="KW-0378">Hydrolase</keyword>
<sequence>MTQILKQPLGLYKANCYVLKEAKQAIIIDPGFHAHKVLDMVGDAELLAIVLTHGHCDHICAVDGVRQVTSVPVYMHPGDDELLHTKRRMPSAYKGLCQSPYIPLQEGALKIGSFDLYIFETPGHSKGSVVIQWKQHIFTGDTLFKNSIGATNNYNGDADVLAKSLQRIMSWDPSLIIHPGHADDTTLETELIHNPYLKV</sequence>
<dbReference type="EC" id="3.-.-.-" evidence="6"/>
<protein>
    <submittedName>
        <fullName evidence="6">Probable polyketide biosynthesis zinc-dependent hydrolase BaeB</fullName>
        <ecNumber evidence="6">3.-.-.-</ecNumber>
    </submittedName>
</protein>
<dbReference type="InterPro" id="IPR001279">
    <property type="entry name" value="Metallo-B-lactamas"/>
</dbReference>
<name>A0A380NGL0_9FIRM</name>
<accession>A0A380NGL0</accession>
<dbReference type="SMART" id="SM00849">
    <property type="entry name" value="Lactamase_B"/>
    <property type="match status" value="1"/>
</dbReference>
<dbReference type="Gene3D" id="3.60.15.10">
    <property type="entry name" value="Ribonuclease Z/Hydroxyacylglutathione hydrolase-like"/>
    <property type="match status" value="1"/>
</dbReference>
<reference evidence="6 7" key="1">
    <citation type="submission" date="2018-06" db="EMBL/GenBank/DDBJ databases">
        <authorList>
            <consortium name="Pathogen Informatics"/>
            <person name="Doyle S."/>
        </authorList>
    </citation>
    <scope>NUCLEOTIDE SEQUENCE [LARGE SCALE GENOMIC DNA]</scope>
    <source>
        <strain evidence="6 7">NCTC12020</strain>
    </source>
</reference>
<dbReference type="EMBL" id="UHIO01000001">
    <property type="protein sequence ID" value="SUP40602.1"/>
    <property type="molecule type" value="Genomic_DNA"/>
</dbReference>
<evidence type="ECO:0000256" key="1">
    <source>
        <dbReference type="ARBA" id="ARBA00001947"/>
    </source>
</evidence>
<keyword evidence="4" id="KW-0862">Zinc</keyword>
<keyword evidence="7" id="KW-1185">Reference proteome</keyword>
<feature type="domain" description="Metallo-beta-lactamase" evidence="5">
    <location>
        <begin position="13"/>
        <end position="181"/>
    </location>
</feature>
<evidence type="ECO:0000259" key="5">
    <source>
        <dbReference type="SMART" id="SM00849"/>
    </source>
</evidence>
<evidence type="ECO:0000313" key="6">
    <source>
        <dbReference type="EMBL" id="SUP40602.1"/>
    </source>
</evidence>
<dbReference type="OrthoDB" id="9802248at2"/>
<dbReference type="PANTHER" id="PTHR46233">
    <property type="entry name" value="HYDROXYACYLGLUTATHIONE HYDROLASE GLOC"/>
    <property type="match status" value="1"/>
</dbReference>
<dbReference type="RefSeq" id="WP_115309594.1">
    <property type="nucleotide sequence ID" value="NZ_UHIO01000001.1"/>
</dbReference>